<dbReference type="AlphaFoldDB" id="A0A9D1Y9N1"/>
<protein>
    <recommendedName>
        <fullName evidence="4">Flagellar hook-basal body complex protein FliE</fullName>
    </recommendedName>
</protein>
<reference evidence="5" key="1">
    <citation type="journal article" date="2021" name="PeerJ">
        <title>Extensive microbial diversity within the chicken gut microbiome revealed by metagenomics and culture.</title>
        <authorList>
            <person name="Gilroy R."/>
            <person name="Ravi A."/>
            <person name="Getino M."/>
            <person name="Pursley I."/>
            <person name="Horton D.L."/>
            <person name="Alikhan N.F."/>
            <person name="Baker D."/>
            <person name="Gharbi K."/>
            <person name="Hall N."/>
            <person name="Watson M."/>
            <person name="Adriaenssens E.M."/>
            <person name="Foster-Nyarko E."/>
            <person name="Jarju S."/>
            <person name="Secka A."/>
            <person name="Antonio M."/>
            <person name="Oren A."/>
            <person name="Chaudhuri R.R."/>
            <person name="La Ragione R."/>
            <person name="Hildebrand F."/>
            <person name="Pallen M.J."/>
        </authorList>
    </citation>
    <scope>NUCLEOTIDE SEQUENCE</scope>
    <source>
        <strain evidence="5">ChiBcec16_6824</strain>
    </source>
</reference>
<organism evidence="5 6">
    <name type="scientific">Candidatus Flavonifractor merdigallinarum</name>
    <dbReference type="NCBI Taxonomy" id="2838589"/>
    <lineage>
        <taxon>Bacteria</taxon>
        <taxon>Bacillati</taxon>
        <taxon>Bacillota</taxon>
        <taxon>Clostridia</taxon>
        <taxon>Eubacteriales</taxon>
        <taxon>Oscillospiraceae</taxon>
        <taxon>Flavonifractor</taxon>
    </lineage>
</organism>
<evidence type="ECO:0000256" key="2">
    <source>
        <dbReference type="ARBA" id="ARBA00009272"/>
    </source>
</evidence>
<dbReference type="GO" id="GO:0003774">
    <property type="term" value="F:cytoskeletal motor activity"/>
    <property type="evidence" value="ECO:0007669"/>
    <property type="project" value="InterPro"/>
</dbReference>
<comment type="caution">
    <text evidence="5">The sequence shown here is derived from an EMBL/GenBank/DDBJ whole genome shotgun (WGS) entry which is preliminary data.</text>
</comment>
<name>A0A9D1Y9N1_9FIRM</name>
<keyword evidence="5" id="KW-0966">Cell projection</keyword>
<evidence type="ECO:0000313" key="5">
    <source>
        <dbReference type="EMBL" id="HIY22011.1"/>
    </source>
</evidence>
<reference evidence="5" key="2">
    <citation type="submission" date="2021-04" db="EMBL/GenBank/DDBJ databases">
        <authorList>
            <person name="Gilroy R."/>
        </authorList>
    </citation>
    <scope>NUCLEOTIDE SEQUENCE</scope>
    <source>
        <strain evidence="5">ChiBcec16_6824</strain>
    </source>
</reference>
<dbReference type="PANTHER" id="PTHR34653:SF1">
    <property type="entry name" value="FLAGELLAR HOOK-BASAL BODY COMPLEX PROTEIN FLIE"/>
    <property type="match status" value="1"/>
</dbReference>
<gene>
    <name evidence="4" type="primary">fliE</name>
    <name evidence="5" type="ORF">H9841_08950</name>
</gene>
<dbReference type="PRINTS" id="PR01006">
    <property type="entry name" value="FLGHOOKFLIE"/>
</dbReference>
<keyword evidence="3 4" id="KW-0975">Bacterial flagellum</keyword>
<dbReference type="Pfam" id="PF02049">
    <property type="entry name" value="FliE"/>
    <property type="match status" value="1"/>
</dbReference>
<dbReference type="HAMAP" id="MF_00724">
    <property type="entry name" value="FliE"/>
    <property type="match status" value="1"/>
</dbReference>
<dbReference type="EMBL" id="DXDX01000166">
    <property type="protein sequence ID" value="HIY22011.1"/>
    <property type="molecule type" value="Genomic_DNA"/>
</dbReference>
<evidence type="ECO:0000256" key="1">
    <source>
        <dbReference type="ARBA" id="ARBA00004117"/>
    </source>
</evidence>
<dbReference type="Proteomes" id="UP000823868">
    <property type="component" value="Unassembled WGS sequence"/>
</dbReference>
<accession>A0A9D1Y9N1</accession>
<dbReference type="GO" id="GO:0009425">
    <property type="term" value="C:bacterial-type flagellum basal body"/>
    <property type="evidence" value="ECO:0007669"/>
    <property type="project" value="UniProtKB-SubCell"/>
</dbReference>
<dbReference type="InterPro" id="IPR001624">
    <property type="entry name" value="FliE"/>
</dbReference>
<evidence type="ECO:0000256" key="3">
    <source>
        <dbReference type="ARBA" id="ARBA00023143"/>
    </source>
</evidence>
<comment type="similarity">
    <text evidence="2 4">Belongs to the FliE family.</text>
</comment>
<dbReference type="PANTHER" id="PTHR34653">
    <property type="match status" value="1"/>
</dbReference>
<evidence type="ECO:0000256" key="4">
    <source>
        <dbReference type="HAMAP-Rule" id="MF_00724"/>
    </source>
</evidence>
<dbReference type="GO" id="GO:0071973">
    <property type="term" value="P:bacterial-type flagellum-dependent cell motility"/>
    <property type="evidence" value="ECO:0007669"/>
    <property type="project" value="InterPro"/>
</dbReference>
<keyword evidence="5" id="KW-0969">Cilium</keyword>
<evidence type="ECO:0000313" key="6">
    <source>
        <dbReference type="Proteomes" id="UP000823868"/>
    </source>
</evidence>
<dbReference type="GO" id="GO:0005198">
    <property type="term" value="F:structural molecule activity"/>
    <property type="evidence" value="ECO:0007669"/>
    <property type="project" value="InterPro"/>
</dbReference>
<sequence length="103" mass="11225">MSVQAIEAIRPLMGSGMMGENTDSERVNGPSIPFADVFQSMVDTVRETDADNNEKQYLLATGQLDNPAEATIAATKAVFSVQLLTELRNKALDAYSEIMRISI</sequence>
<keyword evidence="5" id="KW-0282">Flagellum</keyword>
<proteinExistence type="inferred from homology"/>
<comment type="subcellular location">
    <subcellularLocation>
        <location evidence="1 4">Bacterial flagellum basal body</location>
    </subcellularLocation>
</comment>